<feature type="transmembrane region" description="Helical" evidence="7">
    <location>
        <begin position="75"/>
        <end position="94"/>
    </location>
</feature>
<feature type="non-terminal residue" evidence="9">
    <location>
        <position position="416"/>
    </location>
</feature>
<keyword evidence="5" id="KW-0406">Ion transport</keyword>
<evidence type="ECO:0000313" key="10">
    <source>
        <dbReference type="Proteomes" id="UP000240883"/>
    </source>
</evidence>
<proteinExistence type="predicted"/>
<keyword evidence="10" id="KW-1185">Reference proteome</keyword>
<feature type="transmembrane region" description="Helical" evidence="7">
    <location>
        <begin position="175"/>
        <end position="202"/>
    </location>
</feature>
<feature type="non-terminal residue" evidence="9">
    <location>
        <position position="1"/>
    </location>
</feature>
<dbReference type="Gene3D" id="1.20.1530.20">
    <property type="match status" value="1"/>
</dbReference>
<name>A0A2T2P6P6_CORCC</name>
<feature type="transmembrane region" description="Helical" evidence="7">
    <location>
        <begin position="208"/>
        <end position="228"/>
    </location>
</feature>
<dbReference type="InterPro" id="IPR038770">
    <property type="entry name" value="Na+/solute_symporter_sf"/>
</dbReference>
<dbReference type="EMBL" id="KZ678129">
    <property type="protein sequence ID" value="PSN73289.1"/>
    <property type="molecule type" value="Genomic_DNA"/>
</dbReference>
<feature type="transmembrane region" description="Helical" evidence="7">
    <location>
        <begin position="249"/>
        <end position="267"/>
    </location>
</feature>
<evidence type="ECO:0000256" key="4">
    <source>
        <dbReference type="ARBA" id="ARBA00022989"/>
    </source>
</evidence>
<dbReference type="GO" id="GO:1902600">
    <property type="term" value="P:proton transmembrane transport"/>
    <property type="evidence" value="ECO:0007669"/>
    <property type="project" value="InterPro"/>
</dbReference>
<evidence type="ECO:0000256" key="5">
    <source>
        <dbReference type="ARBA" id="ARBA00023065"/>
    </source>
</evidence>
<keyword evidence="6 7" id="KW-0472">Membrane</keyword>
<evidence type="ECO:0000256" key="1">
    <source>
        <dbReference type="ARBA" id="ARBA00004141"/>
    </source>
</evidence>
<evidence type="ECO:0000256" key="7">
    <source>
        <dbReference type="SAM" id="Phobius"/>
    </source>
</evidence>
<keyword evidence="4 7" id="KW-1133">Transmembrane helix</keyword>
<evidence type="ECO:0000256" key="6">
    <source>
        <dbReference type="ARBA" id="ARBA00023136"/>
    </source>
</evidence>
<evidence type="ECO:0000313" key="9">
    <source>
        <dbReference type="EMBL" id="PSN73289.1"/>
    </source>
</evidence>
<feature type="transmembrane region" description="Helical" evidence="7">
    <location>
        <begin position="361"/>
        <end position="380"/>
    </location>
</feature>
<dbReference type="InterPro" id="IPR006153">
    <property type="entry name" value="Cation/H_exchanger_TM"/>
</dbReference>
<dbReference type="InterPro" id="IPR050794">
    <property type="entry name" value="CPA2_transporter"/>
</dbReference>
<sequence length="416" mass="44562">LFEGENPILYTSSDPIVLFLVQATLANLLHMGLSYLRQPKVVSEMLAGVILGPSVLGNIPGYTSLLFPTDSIPSFTTVATFGLIFLMFLVGLEIDLAQVSRHWRPALAVGAGGIIVPFGTGAGIAVALYRQFEPEPANMGLRFYVFIMFVGLAMSITAFPVLCRIMMELKILKTPVGIIVLSAGVANDVIGWALLALAVALGQSGSRLVALWVILSGIAWVVFMIYAVKPAITYVIQRSGGVEKEPTDLVILVILTILMISSWYTSIIGLHPIFGSFLTGSILPKQGVLVHVIASRLRTIIDLVFLPAFFALSGISTNIGSLNDSTDWCYAILVIATALAGKIIGAMLCARACSISWRESLTIGILMSCKGIVELIALNIGLQADIISEKTFSLFVVMALVVTASTQPLAAWIYPQ</sequence>
<protein>
    <submittedName>
        <fullName evidence="9">Sodium/hydrogen exchanger</fullName>
    </submittedName>
</protein>
<comment type="subcellular location">
    <subcellularLocation>
        <location evidence="1">Membrane</location>
        <topology evidence="1">Multi-pass membrane protein</topology>
    </subcellularLocation>
</comment>
<dbReference type="PANTHER" id="PTHR32468:SF0">
    <property type="entry name" value="K(+)_H(+) ANTIPORTER 1"/>
    <property type="match status" value="1"/>
</dbReference>
<feature type="transmembrane region" description="Helical" evidence="7">
    <location>
        <begin position="141"/>
        <end position="163"/>
    </location>
</feature>
<accession>A0A2T2P6P6</accession>
<dbReference type="Pfam" id="PF00999">
    <property type="entry name" value="Na_H_Exchanger"/>
    <property type="match status" value="1"/>
</dbReference>
<organism evidence="9 10">
    <name type="scientific">Corynespora cassiicola Philippines</name>
    <dbReference type="NCBI Taxonomy" id="1448308"/>
    <lineage>
        <taxon>Eukaryota</taxon>
        <taxon>Fungi</taxon>
        <taxon>Dikarya</taxon>
        <taxon>Ascomycota</taxon>
        <taxon>Pezizomycotina</taxon>
        <taxon>Dothideomycetes</taxon>
        <taxon>Pleosporomycetidae</taxon>
        <taxon>Pleosporales</taxon>
        <taxon>Corynesporascaceae</taxon>
        <taxon>Corynespora</taxon>
    </lineage>
</organism>
<feature type="transmembrane region" description="Helical" evidence="7">
    <location>
        <begin position="328"/>
        <end position="349"/>
    </location>
</feature>
<dbReference type="OrthoDB" id="2687058at2759"/>
<feature type="domain" description="Cation/H+ exchanger transmembrane" evidence="8">
    <location>
        <begin position="26"/>
        <end position="411"/>
    </location>
</feature>
<evidence type="ECO:0000259" key="8">
    <source>
        <dbReference type="Pfam" id="PF00999"/>
    </source>
</evidence>
<feature type="transmembrane region" description="Helical" evidence="7">
    <location>
        <begin position="16"/>
        <end position="33"/>
    </location>
</feature>
<dbReference type="GO" id="GO:0016020">
    <property type="term" value="C:membrane"/>
    <property type="evidence" value="ECO:0007669"/>
    <property type="project" value="UniProtKB-SubCell"/>
</dbReference>
<dbReference type="STRING" id="1448308.A0A2T2P6P6"/>
<reference evidence="9 10" key="1">
    <citation type="journal article" date="2018" name="Front. Microbiol.">
        <title>Genome-Wide Analysis of Corynespora cassiicola Leaf Fall Disease Putative Effectors.</title>
        <authorList>
            <person name="Lopez D."/>
            <person name="Ribeiro S."/>
            <person name="Label P."/>
            <person name="Fumanal B."/>
            <person name="Venisse J.S."/>
            <person name="Kohler A."/>
            <person name="de Oliveira R.R."/>
            <person name="Labutti K."/>
            <person name="Lipzen A."/>
            <person name="Lail K."/>
            <person name="Bauer D."/>
            <person name="Ohm R.A."/>
            <person name="Barry K.W."/>
            <person name="Spatafora J."/>
            <person name="Grigoriev I.V."/>
            <person name="Martin F.M."/>
            <person name="Pujade-Renaud V."/>
        </authorList>
    </citation>
    <scope>NUCLEOTIDE SEQUENCE [LARGE SCALE GENOMIC DNA]</scope>
    <source>
        <strain evidence="9 10">Philippines</strain>
    </source>
</reference>
<dbReference type="AlphaFoldDB" id="A0A2T2P6P6"/>
<evidence type="ECO:0000256" key="3">
    <source>
        <dbReference type="ARBA" id="ARBA00022692"/>
    </source>
</evidence>
<evidence type="ECO:0000256" key="2">
    <source>
        <dbReference type="ARBA" id="ARBA00022448"/>
    </source>
</evidence>
<feature type="transmembrane region" description="Helical" evidence="7">
    <location>
        <begin position="392"/>
        <end position="414"/>
    </location>
</feature>
<dbReference type="PANTHER" id="PTHR32468">
    <property type="entry name" value="CATION/H + ANTIPORTER"/>
    <property type="match status" value="1"/>
</dbReference>
<feature type="transmembrane region" description="Helical" evidence="7">
    <location>
        <begin position="300"/>
        <end position="322"/>
    </location>
</feature>
<feature type="transmembrane region" description="Helical" evidence="7">
    <location>
        <begin position="106"/>
        <end position="129"/>
    </location>
</feature>
<dbReference type="Proteomes" id="UP000240883">
    <property type="component" value="Unassembled WGS sequence"/>
</dbReference>
<keyword evidence="2" id="KW-0813">Transport</keyword>
<gene>
    <name evidence="9" type="ORF">BS50DRAFT_475887</name>
</gene>
<keyword evidence="3 7" id="KW-0812">Transmembrane</keyword>
<dbReference type="GO" id="GO:0015297">
    <property type="term" value="F:antiporter activity"/>
    <property type="evidence" value="ECO:0007669"/>
    <property type="project" value="InterPro"/>
</dbReference>
<feature type="transmembrane region" description="Helical" evidence="7">
    <location>
        <begin position="45"/>
        <end position="63"/>
    </location>
</feature>